<dbReference type="SUPFAM" id="SSF49777">
    <property type="entry name" value="PEBP-like"/>
    <property type="match status" value="1"/>
</dbReference>
<sequence>MPALDYVERALSWAFANAKARDAKLFTKGPAFADHPKPTIHITSPECGDSPAELSAKHSAVGDGLFPDLRWTHPDGPLAEYLLICEDADVPLPAPVNHGAFIGIAPSTTSVSSADVEPLNDPQKPFALRGGFWYGKTLRSVPYVPPRPLLGHGPHRYFYELIALSEPLGLRPDPNNPVTRDMLAEAIKGKVSAWGEWIGSYERK</sequence>
<dbReference type="InterPro" id="IPR049556">
    <property type="entry name" value="PhiB"/>
</dbReference>
<accession>A0A6A6NM01</accession>
<proteinExistence type="predicted"/>
<dbReference type="OrthoDB" id="10251855at2759"/>
<dbReference type="InterPro" id="IPR036610">
    <property type="entry name" value="PEBP-like_sf"/>
</dbReference>
<keyword evidence="2" id="KW-1185">Reference proteome</keyword>
<name>A0A6A6NM01_9PEZI</name>
<dbReference type="CDD" id="cd00457">
    <property type="entry name" value="PEBP"/>
    <property type="match status" value="1"/>
</dbReference>
<dbReference type="InterPro" id="IPR008914">
    <property type="entry name" value="PEBP"/>
</dbReference>
<dbReference type="Proteomes" id="UP000799766">
    <property type="component" value="Unassembled WGS sequence"/>
</dbReference>
<dbReference type="Pfam" id="PF01161">
    <property type="entry name" value="PBP"/>
    <property type="match status" value="1"/>
</dbReference>
<organism evidence="1 2">
    <name type="scientific">Lineolata rhizophorae</name>
    <dbReference type="NCBI Taxonomy" id="578093"/>
    <lineage>
        <taxon>Eukaryota</taxon>
        <taxon>Fungi</taxon>
        <taxon>Dikarya</taxon>
        <taxon>Ascomycota</taxon>
        <taxon>Pezizomycotina</taxon>
        <taxon>Dothideomycetes</taxon>
        <taxon>Dothideomycetes incertae sedis</taxon>
        <taxon>Lineolatales</taxon>
        <taxon>Lineolataceae</taxon>
        <taxon>Lineolata</taxon>
    </lineage>
</organism>
<protein>
    <submittedName>
        <fullName evidence="1">Phosphatidylethanolamine-binding protein</fullName>
    </submittedName>
</protein>
<gene>
    <name evidence="1" type="ORF">BDY21DRAFT_359525</name>
</gene>
<reference evidence="1" key="1">
    <citation type="journal article" date="2020" name="Stud. Mycol.">
        <title>101 Dothideomycetes genomes: a test case for predicting lifestyles and emergence of pathogens.</title>
        <authorList>
            <person name="Haridas S."/>
            <person name="Albert R."/>
            <person name="Binder M."/>
            <person name="Bloem J."/>
            <person name="Labutti K."/>
            <person name="Salamov A."/>
            <person name="Andreopoulos B."/>
            <person name="Baker S."/>
            <person name="Barry K."/>
            <person name="Bills G."/>
            <person name="Bluhm B."/>
            <person name="Cannon C."/>
            <person name="Castanera R."/>
            <person name="Culley D."/>
            <person name="Daum C."/>
            <person name="Ezra D."/>
            <person name="Gonzalez J."/>
            <person name="Henrissat B."/>
            <person name="Kuo A."/>
            <person name="Liang C."/>
            <person name="Lipzen A."/>
            <person name="Lutzoni F."/>
            <person name="Magnuson J."/>
            <person name="Mondo S."/>
            <person name="Nolan M."/>
            <person name="Ohm R."/>
            <person name="Pangilinan J."/>
            <person name="Park H.-J."/>
            <person name="Ramirez L."/>
            <person name="Alfaro M."/>
            <person name="Sun H."/>
            <person name="Tritt A."/>
            <person name="Yoshinaga Y."/>
            <person name="Zwiers L.-H."/>
            <person name="Turgeon B."/>
            <person name="Goodwin S."/>
            <person name="Spatafora J."/>
            <person name="Crous P."/>
            <person name="Grigoriev I."/>
        </authorList>
    </citation>
    <scope>NUCLEOTIDE SEQUENCE</scope>
    <source>
        <strain evidence="1">ATCC 16933</strain>
    </source>
</reference>
<evidence type="ECO:0000313" key="2">
    <source>
        <dbReference type="Proteomes" id="UP000799766"/>
    </source>
</evidence>
<dbReference type="AlphaFoldDB" id="A0A6A6NM01"/>
<evidence type="ECO:0000313" key="1">
    <source>
        <dbReference type="EMBL" id="KAF2452364.1"/>
    </source>
</evidence>
<dbReference type="EMBL" id="MU001711">
    <property type="protein sequence ID" value="KAF2452364.1"/>
    <property type="molecule type" value="Genomic_DNA"/>
</dbReference>
<dbReference type="Gene3D" id="3.90.280.10">
    <property type="entry name" value="PEBP-like"/>
    <property type="match status" value="1"/>
</dbReference>